<dbReference type="PRINTS" id="PR00420">
    <property type="entry name" value="RNGMNOXGNASE"/>
</dbReference>
<keyword evidence="4" id="KW-0560">Oxidoreductase</keyword>
<comment type="cofactor">
    <cofactor evidence="1">
        <name>FAD</name>
        <dbReference type="ChEBI" id="CHEBI:57692"/>
    </cofactor>
</comment>
<evidence type="ECO:0000313" key="7">
    <source>
        <dbReference type="EMBL" id="PMD57493.1"/>
    </source>
</evidence>
<protein>
    <submittedName>
        <fullName evidence="7">Cercosporin toxin biosynthesis protein</fullName>
    </submittedName>
</protein>
<dbReference type="RefSeq" id="XP_024734397.1">
    <property type="nucleotide sequence ID" value="XM_024880610.1"/>
</dbReference>
<dbReference type="STRING" id="1095630.A0A2J6T3K3"/>
<dbReference type="PANTHER" id="PTHR47178">
    <property type="entry name" value="MONOOXYGENASE, FAD-BINDING"/>
    <property type="match status" value="1"/>
</dbReference>
<keyword evidence="3" id="KW-0274">FAD</keyword>
<dbReference type="OrthoDB" id="655030at2759"/>
<gene>
    <name evidence="7" type="ORF">K444DRAFT_614891</name>
</gene>
<sequence>MSPSRVSQPSQVLIIGGGLGGLALAQGLKKASVPFHIFEADPTADFRPQGYRLKINGEGAAALKQVLSDELWTYFEETCAESKPGETNFNAIDGTITKSRSGPGLRGGPMPYLADRTVLRDLLRTGLEENISYGKKFSHYEIQEGGVEACFEDGTTYTGILLVGADGVRSGVRKQFLPDHKIVDTNGRCIYGKTPMTEEMIQRFPARATKWMTLCVDRTPMTQTLDIDETPLTLLLEPVRFQNNKHRSKLPDNYVYWVLIGRADLFGKPDQELLRLNDADSAALSLKLTEEWDPSIRALFELQDVAQSSTLRVSSARPEIPFWTPNERITLLGDAVHAMSPCGGVGAVTALRDAAVLAGKIGTNGINAKSIGAYEAEMRVYAKLSIERSYFGGKKMFGQQPLGDCKPLEL</sequence>
<evidence type="ECO:0000256" key="5">
    <source>
        <dbReference type="ARBA" id="ARBA00023033"/>
    </source>
</evidence>
<evidence type="ECO:0000256" key="4">
    <source>
        <dbReference type="ARBA" id="ARBA00023002"/>
    </source>
</evidence>
<dbReference type="SUPFAM" id="SSF51905">
    <property type="entry name" value="FAD/NAD(P)-binding domain"/>
    <property type="match status" value="1"/>
</dbReference>
<evidence type="ECO:0000256" key="2">
    <source>
        <dbReference type="ARBA" id="ARBA00022630"/>
    </source>
</evidence>
<dbReference type="Proteomes" id="UP000235371">
    <property type="component" value="Unassembled WGS sequence"/>
</dbReference>
<proteinExistence type="predicted"/>
<dbReference type="AlphaFoldDB" id="A0A2J6T3K3"/>
<evidence type="ECO:0000313" key="8">
    <source>
        <dbReference type="Proteomes" id="UP000235371"/>
    </source>
</evidence>
<keyword evidence="5" id="KW-0503">Monooxygenase</keyword>
<dbReference type="GO" id="GO:0004497">
    <property type="term" value="F:monooxygenase activity"/>
    <property type="evidence" value="ECO:0007669"/>
    <property type="project" value="UniProtKB-KW"/>
</dbReference>
<organism evidence="7 8">
    <name type="scientific">Hyaloscypha bicolor E</name>
    <dbReference type="NCBI Taxonomy" id="1095630"/>
    <lineage>
        <taxon>Eukaryota</taxon>
        <taxon>Fungi</taxon>
        <taxon>Dikarya</taxon>
        <taxon>Ascomycota</taxon>
        <taxon>Pezizomycotina</taxon>
        <taxon>Leotiomycetes</taxon>
        <taxon>Helotiales</taxon>
        <taxon>Hyaloscyphaceae</taxon>
        <taxon>Hyaloscypha</taxon>
        <taxon>Hyaloscypha bicolor</taxon>
    </lineage>
</organism>
<dbReference type="PANTHER" id="PTHR47178:SF5">
    <property type="entry name" value="FAD-BINDING DOMAIN-CONTAINING PROTEIN"/>
    <property type="match status" value="1"/>
</dbReference>
<reference evidence="7 8" key="1">
    <citation type="submission" date="2016-04" db="EMBL/GenBank/DDBJ databases">
        <title>A degradative enzymes factory behind the ericoid mycorrhizal symbiosis.</title>
        <authorList>
            <consortium name="DOE Joint Genome Institute"/>
            <person name="Martino E."/>
            <person name="Morin E."/>
            <person name="Grelet G."/>
            <person name="Kuo A."/>
            <person name="Kohler A."/>
            <person name="Daghino S."/>
            <person name="Barry K."/>
            <person name="Choi C."/>
            <person name="Cichocki N."/>
            <person name="Clum A."/>
            <person name="Copeland A."/>
            <person name="Hainaut M."/>
            <person name="Haridas S."/>
            <person name="Labutti K."/>
            <person name="Lindquist E."/>
            <person name="Lipzen A."/>
            <person name="Khouja H.-R."/>
            <person name="Murat C."/>
            <person name="Ohm R."/>
            <person name="Olson A."/>
            <person name="Spatafora J."/>
            <person name="Veneault-Fourrey C."/>
            <person name="Henrissat B."/>
            <person name="Grigoriev I."/>
            <person name="Martin F."/>
            <person name="Perotto S."/>
        </authorList>
    </citation>
    <scope>NUCLEOTIDE SEQUENCE [LARGE SCALE GENOMIC DNA]</scope>
    <source>
        <strain evidence="7 8">E</strain>
    </source>
</reference>
<evidence type="ECO:0000259" key="6">
    <source>
        <dbReference type="Pfam" id="PF01494"/>
    </source>
</evidence>
<keyword evidence="8" id="KW-1185">Reference proteome</keyword>
<feature type="domain" description="FAD-binding" evidence="6">
    <location>
        <begin position="327"/>
        <end position="363"/>
    </location>
</feature>
<dbReference type="InParanoid" id="A0A2J6T3K3"/>
<dbReference type="InterPro" id="IPR002938">
    <property type="entry name" value="FAD-bd"/>
</dbReference>
<dbReference type="Gene3D" id="3.50.50.60">
    <property type="entry name" value="FAD/NAD(P)-binding domain"/>
    <property type="match status" value="1"/>
</dbReference>
<dbReference type="InterPro" id="IPR036188">
    <property type="entry name" value="FAD/NAD-bd_sf"/>
</dbReference>
<dbReference type="Pfam" id="PF01494">
    <property type="entry name" value="FAD_binding_3"/>
    <property type="match status" value="1"/>
</dbReference>
<name>A0A2J6T3K3_9HELO</name>
<keyword evidence="2" id="KW-0285">Flavoprotein</keyword>
<accession>A0A2J6T3K3</accession>
<evidence type="ECO:0000256" key="1">
    <source>
        <dbReference type="ARBA" id="ARBA00001974"/>
    </source>
</evidence>
<dbReference type="GO" id="GO:0071949">
    <property type="term" value="F:FAD binding"/>
    <property type="evidence" value="ECO:0007669"/>
    <property type="project" value="InterPro"/>
</dbReference>
<evidence type="ECO:0000256" key="3">
    <source>
        <dbReference type="ARBA" id="ARBA00022827"/>
    </source>
</evidence>
<dbReference type="GeneID" id="36588687"/>
<dbReference type="EMBL" id="KZ613846">
    <property type="protein sequence ID" value="PMD57493.1"/>
    <property type="molecule type" value="Genomic_DNA"/>
</dbReference>